<dbReference type="Gene3D" id="3.40.50.300">
    <property type="entry name" value="P-loop containing nucleotide triphosphate hydrolases"/>
    <property type="match status" value="1"/>
</dbReference>
<accession>R7THF0</accession>
<proteinExistence type="predicted"/>
<evidence type="ECO:0008006" key="4">
    <source>
        <dbReference type="Google" id="ProtNLM"/>
    </source>
</evidence>
<dbReference type="EnsemblMetazoa" id="CapteT113598">
    <property type="protein sequence ID" value="CapteP113598"/>
    <property type="gene ID" value="CapteG113598"/>
</dbReference>
<reference evidence="2" key="3">
    <citation type="submission" date="2015-06" db="UniProtKB">
        <authorList>
            <consortium name="EnsemblMetazoa"/>
        </authorList>
    </citation>
    <scope>IDENTIFICATION</scope>
</reference>
<dbReference type="Proteomes" id="UP000014760">
    <property type="component" value="Unassembled WGS sequence"/>
</dbReference>
<dbReference type="EMBL" id="KB309823">
    <property type="protein sequence ID" value="ELT93233.1"/>
    <property type="molecule type" value="Genomic_DNA"/>
</dbReference>
<dbReference type="HOGENOM" id="CLU_000604_61_9_1"/>
<keyword evidence="3" id="KW-1185">Reference proteome</keyword>
<dbReference type="GO" id="GO:0005743">
    <property type="term" value="C:mitochondrial inner membrane"/>
    <property type="evidence" value="ECO:0007669"/>
    <property type="project" value="TreeGrafter"/>
</dbReference>
<dbReference type="GO" id="GO:0090374">
    <property type="term" value="P:oligopeptide export from mitochondrion"/>
    <property type="evidence" value="ECO:0007669"/>
    <property type="project" value="TreeGrafter"/>
</dbReference>
<dbReference type="OMA" id="TEVELCP"/>
<dbReference type="InterPro" id="IPR027417">
    <property type="entry name" value="P-loop_NTPase"/>
</dbReference>
<protein>
    <recommendedName>
        <fullName evidence="4">ABC transporter domain-containing protein</fullName>
    </recommendedName>
</protein>
<dbReference type="OrthoDB" id="6500128at2759"/>
<name>R7THF0_CAPTE</name>
<dbReference type="InterPro" id="IPR039421">
    <property type="entry name" value="Type_1_exporter"/>
</dbReference>
<dbReference type="PANTHER" id="PTHR43394:SF1">
    <property type="entry name" value="ATP-BINDING CASSETTE SUB-FAMILY B MEMBER 10, MITOCHONDRIAL"/>
    <property type="match status" value="1"/>
</dbReference>
<dbReference type="EMBL" id="AMQN01012884">
    <property type="status" value="NOT_ANNOTATED_CDS"/>
    <property type="molecule type" value="Genomic_DNA"/>
</dbReference>
<feature type="non-terminal residue" evidence="1">
    <location>
        <position position="1"/>
    </location>
</feature>
<dbReference type="GO" id="GO:0015421">
    <property type="term" value="F:ABC-type oligopeptide transporter activity"/>
    <property type="evidence" value="ECO:0007669"/>
    <property type="project" value="TreeGrafter"/>
</dbReference>
<organism evidence="1">
    <name type="scientific">Capitella teleta</name>
    <name type="common">Polychaete worm</name>
    <dbReference type="NCBI Taxonomy" id="283909"/>
    <lineage>
        <taxon>Eukaryota</taxon>
        <taxon>Metazoa</taxon>
        <taxon>Spiralia</taxon>
        <taxon>Lophotrochozoa</taxon>
        <taxon>Annelida</taxon>
        <taxon>Polychaeta</taxon>
        <taxon>Sedentaria</taxon>
        <taxon>Scolecida</taxon>
        <taxon>Capitellidae</taxon>
        <taxon>Capitella</taxon>
    </lineage>
</organism>
<evidence type="ECO:0000313" key="1">
    <source>
        <dbReference type="EMBL" id="ELT93233.1"/>
    </source>
</evidence>
<evidence type="ECO:0000313" key="2">
    <source>
        <dbReference type="EnsemblMetazoa" id="CapteP113598"/>
    </source>
</evidence>
<evidence type="ECO:0000313" key="3">
    <source>
        <dbReference type="Proteomes" id="UP000014760"/>
    </source>
</evidence>
<dbReference type="STRING" id="283909.R7THF0"/>
<dbReference type="PANTHER" id="PTHR43394">
    <property type="entry name" value="ATP-DEPENDENT PERMEASE MDL1, MITOCHONDRIAL"/>
    <property type="match status" value="1"/>
</dbReference>
<reference evidence="1 3" key="2">
    <citation type="journal article" date="2013" name="Nature">
        <title>Insights into bilaterian evolution from three spiralian genomes.</title>
        <authorList>
            <person name="Simakov O."/>
            <person name="Marletaz F."/>
            <person name="Cho S.J."/>
            <person name="Edsinger-Gonzales E."/>
            <person name="Havlak P."/>
            <person name="Hellsten U."/>
            <person name="Kuo D.H."/>
            <person name="Larsson T."/>
            <person name="Lv J."/>
            <person name="Arendt D."/>
            <person name="Savage R."/>
            <person name="Osoegawa K."/>
            <person name="de Jong P."/>
            <person name="Grimwood J."/>
            <person name="Chapman J.A."/>
            <person name="Shapiro H."/>
            <person name="Aerts A."/>
            <person name="Otillar R.P."/>
            <person name="Terry A.Y."/>
            <person name="Boore J.L."/>
            <person name="Grigoriev I.V."/>
            <person name="Lindberg D.R."/>
            <person name="Seaver E.C."/>
            <person name="Weisblat D.A."/>
            <person name="Putnam N.H."/>
            <person name="Rokhsar D.S."/>
        </authorList>
    </citation>
    <scope>NUCLEOTIDE SEQUENCE</scope>
    <source>
        <strain evidence="1 3">I ESC-2004</strain>
    </source>
</reference>
<sequence>RALLGKPKILLLDEATSALGSESERANALDNARVGRTRSVITYRLSTMQNADVIAVFHHGTGTHSELMAKREIYRSLKQMQMSSKHSS</sequence>
<dbReference type="AlphaFoldDB" id="R7THF0"/>
<dbReference type="SUPFAM" id="SSF52540">
    <property type="entry name" value="P-loop containing nucleoside triphosphate hydrolases"/>
    <property type="match status" value="1"/>
</dbReference>
<reference evidence="3" key="1">
    <citation type="submission" date="2012-12" db="EMBL/GenBank/DDBJ databases">
        <authorList>
            <person name="Hellsten U."/>
            <person name="Grimwood J."/>
            <person name="Chapman J.A."/>
            <person name="Shapiro H."/>
            <person name="Aerts A."/>
            <person name="Otillar R.P."/>
            <person name="Terry A.Y."/>
            <person name="Boore J.L."/>
            <person name="Simakov O."/>
            <person name="Marletaz F."/>
            <person name="Cho S.-J."/>
            <person name="Edsinger-Gonzales E."/>
            <person name="Havlak P."/>
            <person name="Kuo D.-H."/>
            <person name="Larsson T."/>
            <person name="Lv J."/>
            <person name="Arendt D."/>
            <person name="Savage R."/>
            <person name="Osoegawa K."/>
            <person name="de Jong P."/>
            <person name="Lindberg D.R."/>
            <person name="Seaver E.C."/>
            <person name="Weisblat D.A."/>
            <person name="Putnam N.H."/>
            <person name="Grigoriev I.V."/>
            <person name="Rokhsar D.S."/>
        </authorList>
    </citation>
    <scope>NUCLEOTIDE SEQUENCE</scope>
    <source>
        <strain evidence="3">I ESC-2004</strain>
    </source>
</reference>
<gene>
    <name evidence="1" type="ORF">CAPTEDRAFT_113598</name>
</gene>